<dbReference type="Proteomes" id="UP000261016">
    <property type="component" value="Unassembled WGS sequence"/>
</dbReference>
<keyword evidence="1" id="KW-1133">Transmembrane helix</keyword>
<evidence type="ECO:0000256" key="1">
    <source>
        <dbReference type="SAM" id="Phobius"/>
    </source>
</evidence>
<accession>A0A8B2ZMS2</accession>
<proteinExistence type="predicted"/>
<keyword evidence="1" id="KW-0812">Transmembrane</keyword>
<dbReference type="RefSeq" id="WP_117725955.1">
    <property type="nucleotide sequence ID" value="NZ_CABMFV010000009.1"/>
</dbReference>
<reference evidence="2 3" key="1">
    <citation type="submission" date="2018-08" db="EMBL/GenBank/DDBJ databases">
        <title>A genome reference for cultivated species of the human gut microbiota.</title>
        <authorList>
            <person name="Zou Y."/>
            <person name="Xue W."/>
            <person name="Luo G."/>
        </authorList>
    </citation>
    <scope>NUCLEOTIDE SEQUENCE [LARGE SCALE GENOMIC DNA]</scope>
    <source>
        <strain evidence="2 3">OM08-17AT</strain>
    </source>
</reference>
<keyword evidence="1" id="KW-0472">Membrane</keyword>
<feature type="transmembrane region" description="Helical" evidence="1">
    <location>
        <begin position="59"/>
        <end position="78"/>
    </location>
</feature>
<gene>
    <name evidence="2" type="ORF">DXC19_11480</name>
</gene>
<organism evidence="2 3">
    <name type="scientific">Staphylococcus warneri</name>
    <dbReference type="NCBI Taxonomy" id="1292"/>
    <lineage>
        <taxon>Bacteria</taxon>
        <taxon>Bacillati</taxon>
        <taxon>Bacillota</taxon>
        <taxon>Bacilli</taxon>
        <taxon>Bacillales</taxon>
        <taxon>Staphylococcaceae</taxon>
        <taxon>Staphylococcus</taxon>
    </lineage>
</organism>
<dbReference type="EMBL" id="QSTD01000009">
    <property type="protein sequence ID" value="RGM28300.1"/>
    <property type="molecule type" value="Genomic_DNA"/>
</dbReference>
<name>A0A8B2ZMS2_STAWA</name>
<evidence type="ECO:0000313" key="3">
    <source>
        <dbReference type="Proteomes" id="UP000261016"/>
    </source>
</evidence>
<feature type="transmembrane region" description="Helical" evidence="1">
    <location>
        <begin position="21"/>
        <end position="38"/>
    </location>
</feature>
<evidence type="ECO:0000313" key="2">
    <source>
        <dbReference type="EMBL" id="RGM28300.1"/>
    </source>
</evidence>
<dbReference type="AlphaFoldDB" id="A0A8B2ZMS2"/>
<sequence>MIIDGVFDPFLDLFDRFEPEIKALVIAVIGIAGIWLVMKPAAKSMSAFSNKEWMNGIMWLVAAIVVVVIAGGGIYLVYNIGNEGGDNMKDELGYRPSIEQPYVKDSANT</sequence>
<protein>
    <submittedName>
        <fullName evidence="2">Uncharacterized protein</fullName>
    </submittedName>
</protein>
<comment type="caution">
    <text evidence="2">The sequence shown here is derived from an EMBL/GenBank/DDBJ whole genome shotgun (WGS) entry which is preliminary data.</text>
</comment>